<evidence type="ECO:0000313" key="15">
    <source>
        <dbReference type="Proteomes" id="UP001165190"/>
    </source>
</evidence>
<protein>
    <submittedName>
        <fullName evidence="14">Cation/hydrogen exchanger 15, CATION/H+ EXCHANGER 15</fullName>
    </submittedName>
</protein>
<evidence type="ECO:0000256" key="7">
    <source>
        <dbReference type="ARBA" id="ARBA00023065"/>
    </source>
</evidence>
<comment type="similarity">
    <text evidence="9">Belongs to the monovalent cation:proton antiporter 2 (CPA2) transporter (TC 2.A.37) family. CHX (TC 2.A.37.4) subfamily.</text>
</comment>
<feature type="transmembrane region" description="Helical" evidence="10">
    <location>
        <begin position="239"/>
        <end position="260"/>
    </location>
</feature>
<evidence type="ECO:0000256" key="4">
    <source>
        <dbReference type="ARBA" id="ARBA00022692"/>
    </source>
</evidence>
<keyword evidence="5" id="KW-0630">Potassium</keyword>
<feature type="transmembrane region" description="Helical" evidence="10">
    <location>
        <begin position="178"/>
        <end position="198"/>
    </location>
</feature>
<keyword evidence="8 10" id="KW-0472">Membrane</keyword>
<reference evidence="14" key="1">
    <citation type="submission" date="2023-05" db="EMBL/GenBank/DDBJ databases">
        <title>Genome and transcriptome analyses reveal genes involved in the formation of fine ridges on petal epidermal cells in Hibiscus trionum.</title>
        <authorList>
            <person name="Koshimizu S."/>
            <person name="Masuda S."/>
            <person name="Ishii T."/>
            <person name="Shirasu K."/>
            <person name="Hoshino A."/>
            <person name="Arita M."/>
        </authorList>
    </citation>
    <scope>NUCLEOTIDE SEQUENCE</scope>
    <source>
        <strain evidence="14">Hamamatsu line</strain>
    </source>
</reference>
<feature type="transmembrane region" description="Helical" evidence="10">
    <location>
        <begin position="105"/>
        <end position="126"/>
    </location>
</feature>
<feature type="transmembrane region" description="Helical" evidence="10">
    <location>
        <begin position="210"/>
        <end position="233"/>
    </location>
</feature>
<dbReference type="InterPro" id="IPR057290">
    <property type="entry name" value="CHX17_C"/>
</dbReference>
<feature type="transmembrane region" description="Helical" evidence="10">
    <location>
        <begin position="138"/>
        <end position="158"/>
    </location>
</feature>
<evidence type="ECO:0000256" key="9">
    <source>
        <dbReference type="ARBA" id="ARBA00038341"/>
    </source>
</evidence>
<dbReference type="GO" id="GO:0006813">
    <property type="term" value="P:potassium ion transport"/>
    <property type="evidence" value="ECO:0007669"/>
    <property type="project" value="UniProtKB-KW"/>
</dbReference>
<comment type="subcellular location">
    <subcellularLocation>
        <location evidence="1">Membrane</location>
        <topology evidence="1">Multi-pass membrane protein</topology>
    </subcellularLocation>
</comment>
<accession>A0A9W7H2V2</accession>
<feature type="transmembrane region" description="Helical" evidence="10">
    <location>
        <begin position="280"/>
        <end position="297"/>
    </location>
</feature>
<feature type="transmembrane region" description="Helical" evidence="10">
    <location>
        <begin position="389"/>
        <end position="408"/>
    </location>
</feature>
<feature type="transmembrane region" description="Helical" evidence="10">
    <location>
        <begin position="329"/>
        <end position="353"/>
    </location>
</feature>
<dbReference type="OrthoDB" id="2687058at2759"/>
<evidence type="ECO:0000259" key="12">
    <source>
        <dbReference type="Pfam" id="PF23256"/>
    </source>
</evidence>
<feature type="transmembrane region" description="Helical" evidence="10">
    <location>
        <begin position="48"/>
        <end position="69"/>
    </location>
</feature>
<sequence length="816" mass="90571">MSHRNNFLINGKYKIIFGLNNEFSVCYNEKKPISNNYWQSADPVMNRLPIFLTQLCLLIAITRAFIIILRPFRQPRFLSELLAGILLGPSALGNIPWVANNLTPFEGSLFLETMANLGVTFYMFLVGLEMDISPLRKIGKMALSVAIAGIVLPLLAGAGLHSMVLRHQRSVRAPEMGAYFWSIALSLTSFPDLARILSGLKLMYTDLGKTALTAAAVSDLSCWSLLIIAVCLINGGKELFVEIPVMVCMTIFLFMLRPFIHRIAKQISTASKEAPIPDKYIYFILSLVLLSSYITELCGAHSMFGAFMLGLMIPGGKLGTAIKDKVEEFVVGILLPPTFLIIGTRTNFVFIFADISIGLVILVILLASSAKIVSTFLVCLFFKCSMRDGLALGVLMNTKGVLALIVLNEGRNMKGFDQQTFTWLMSAILFMTIITGPIVSYTHNSARHLKPYRHRNLEKSKPDAPLRVLACVHSTRNLSGLISLLQISNATRKSPITVFGIHLVELTRASAMLIFHDKNKTMDTENSMNTTREKAEAEQIVSAFESFEKDNHATAVQLLTAVSPYASMHEDVNNFALDKFTNIILIPFHKRPDTAGGWTDEKIEHKLVNQNLLATSPCSIGLLVDRGLTSFPESQKGARECRVAMLFIGGPDDREALAYAWRMAGTPHLILTLVRFVPGKDISQLIENVEEEDDEAEIFTVMFEREKQKQFDDDYINEFRFRTMHDQSIAYIEKQVNSGDQIVSAINSAYSDFDLYVVGRGHGRASPLTTGLSNWSDSPELGPLGETLVSPDLESPSSVLVVQQSAFLSTESNKYQ</sequence>
<evidence type="ECO:0000259" key="13">
    <source>
        <dbReference type="Pfam" id="PF23259"/>
    </source>
</evidence>
<dbReference type="GO" id="GO:0006885">
    <property type="term" value="P:regulation of pH"/>
    <property type="evidence" value="ECO:0007669"/>
    <property type="project" value="TreeGrafter"/>
</dbReference>
<feature type="transmembrane region" description="Helical" evidence="10">
    <location>
        <begin position="359"/>
        <end position="382"/>
    </location>
</feature>
<evidence type="ECO:0000256" key="1">
    <source>
        <dbReference type="ARBA" id="ARBA00004141"/>
    </source>
</evidence>
<evidence type="ECO:0000256" key="6">
    <source>
        <dbReference type="ARBA" id="ARBA00022989"/>
    </source>
</evidence>
<keyword evidence="15" id="KW-1185">Reference proteome</keyword>
<dbReference type="InterPro" id="IPR057291">
    <property type="entry name" value="CHX17_2nd"/>
</dbReference>
<dbReference type="Pfam" id="PF23259">
    <property type="entry name" value="CHX17_C"/>
    <property type="match status" value="1"/>
</dbReference>
<dbReference type="Gene3D" id="1.20.1530.20">
    <property type="match status" value="1"/>
</dbReference>
<name>A0A9W7H2V2_HIBTR</name>
<feature type="domain" description="Cation/H(+) antiporter C-terminal" evidence="13">
    <location>
        <begin position="643"/>
        <end position="805"/>
    </location>
</feature>
<evidence type="ECO:0000256" key="2">
    <source>
        <dbReference type="ARBA" id="ARBA00022448"/>
    </source>
</evidence>
<evidence type="ECO:0000313" key="14">
    <source>
        <dbReference type="EMBL" id="GMI69703.1"/>
    </source>
</evidence>
<dbReference type="GO" id="GO:0012505">
    <property type="term" value="C:endomembrane system"/>
    <property type="evidence" value="ECO:0007669"/>
    <property type="project" value="TreeGrafter"/>
</dbReference>
<dbReference type="InterPro" id="IPR006153">
    <property type="entry name" value="Cation/H_exchanger_TM"/>
</dbReference>
<proteinExistence type="inferred from homology"/>
<evidence type="ECO:0000256" key="3">
    <source>
        <dbReference type="ARBA" id="ARBA00022538"/>
    </source>
</evidence>
<evidence type="ECO:0000256" key="8">
    <source>
        <dbReference type="ARBA" id="ARBA00023136"/>
    </source>
</evidence>
<keyword evidence="7" id="KW-0406">Ion transport</keyword>
<feature type="transmembrane region" description="Helical" evidence="10">
    <location>
        <begin position="81"/>
        <end position="99"/>
    </location>
</feature>
<gene>
    <name evidence="14" type="ORF">HRI_000639600</name>
</gene>
<feature type="domain" description="Cation/H(+) antiporter central" evidence="12">
    <location>
        <begin position="497"/>
        <end position="630"/>
    </location>
</feature>
<evidence type="ECO:0000259" key="11">
    <source>
        <dbReference type="Pfam" id="PF00999"/>
    </source>
</evidence>
<dbReference type="PANTHER" id="PTHR32468:SF74">
    <property type="entry name" value="CATION_H(+) ANTIPORTER 21-RELATED"/>
    <property type="match status" value="1"/>
</dbReference>
<feature type="transmembrane region" description="Helical" evidence="10">
    <location>
        <begin position="420"/>
        <end position="441"/>
    </location>
</feature>
<evidence type="ECO:0000256" key="5">
    <source>
        <dbReference type="ARBA" id="ARBA00022958"/>
    </source>
</evidence>
<feature type="domain" description="Cation/H+ exchanger transmembrane" evidence="11">
    <location>
        <begin position="64"/>
        <end position="440"/>
    </location>
</feature>
<keyword evidence="4 10" id="KW-0812">Transmembrane</keyword>
<keyword evidence="3" id="KW-0633">Potassium transport</keyword>
<evidence type="ECO:0000256" key="10">
    <source>
        <dbReference type="SAM" id="Phobius"/>
    </source>
</evidence>
<dbReference type="Pfam" id="PF23256">
    <property type="entry name" value="CHX17_2nd"/>
    <property type="match status" value="1"/>
</dbReference>
<keyword evidence="2" id="KW-0813">Transport</keyword>
<keyword evidence="6 10" id="KW-1133">Transmembrane helix</keyword>
<dbReference type="PANTHER" id="PTHR32468">
    <property type="entry name" value="CATION/H + ANTIPORTER"/>
    <property type="match status" value="1"/>
</dbReference>
<dbReference type="Pfam" id="PF00999">
    <property type="entry name" value="Na_H_Exchanger"/>
    <property type="match status" value="1"/>
</dbReference>
<organism evidence="14 15">
    <name type="scientific">Hibiscus trionum</name>
    <name type="common">Flower of an hour</name>
    <dbReference type="NCBI Taxonomy" id="183268"/>
    <lineage>
        <taxon>Eukaryota</taxon>
        <taxon>Viridiplantae</taxon>
        <taxon>Streptophyta</taxon>
        <taxon>Embryophyta</taxon>
        <taxon>Tracheophyta</taxon>
        <taxon>Spermatophyta</taxon>
        <taxon>Magnoliopsida</taxon>
        <taxon>eudicotyledons</taxon>
        <taxon>Gunneridae</taxon>
        <taxon>Pentapetalae</taxon>
        <taxon>rosids</taxon>
        <taxon>malvids</taxon>
        <taxon>Malvales</taxon>
        <taxon>Malvaceae</taxon>
        <taxon>Malvoideae</taxon>
        <taxon>Hibiscus</taxon>
    </lineage>
</organism>
<dbReference type="InterPro" id="IPR050794">
    <property type="entry name" value="CPA2_transporter"/>
</dbReference>
<dbReference type="AlphaFoldDB" id="A0A9W7H2V2"/>
<dbReference type="InterPro" id="IPR038770">
    <property type="entry name" value="Na+/solute_symporter_sf"/>
</dbReference>
<comment type="caution">
    <text evidence="14">The sequence shown here is derived from an EMBL/GenBank/DDBJ whole genome shotgun (WGS) entry which is preliminary data.</text>
</comment>
<dbReference type="Proteomes" id="UP001165190">
    <property type="component" value="Unassembled WGS sequence"/>
</dbReference>
<dbReference type="EMBL" id="BSYR01000006">
    <property type="protein sequence ID" value="GMI69703.1"/>
    <property type="molecule type" value="Genomic_DNA"/>
</dbReference>
<dbReference type="GO" id="GO:1902600">
    <property type="term" value="P:proton transmembrane transport"/>
    <property type="evidence" value="ECO:0007669"/>
    <property type="project" value="InterPro"/>
</dbReference>
<dbReference type="GO" id="GO:0015297">
    <property type="term" value="F:antiporter activity"/>
    <property type="evidence" value="ECO:0007669"/>
    <property type="project" value="InterPro"/>
</dbReference>
<dbReference type="GO" id="GO:0016020">
    <property type="term" value="C:membrane"/>
    <property type="evidence" value="ECO:0007669"/>
    <property type="project" value="UniProtKB-SubCell"/>
</dbReference>